<keyword evidence="1" id="KW-1133">Transmembrane helix</keyword>
<feature type="transmembrane region" description="Helical" evidence="1">
    <location>
        <begin position="121"/>
        <end position="143"/>
    </location>
</feature>
<keyword evidence="1" id="KW-0812">Transmembrane</keyword>
<keyword evidence="3" id="KW-1185">Reference proteome</keyword>
<dbReference type="KEGG" id="care:LT85_1087"/>
<evidence type="ECO:0000313" key="2">
    <source>
        <dbReference type="EMBL" id="AIY40245.1"/>
    </source>
</evidence>
<keyword evidence="1" id="KW-0472">Membrane</keyword>
<dbReference type="HOGENOM" id="CLU_1313653_0_0_4"/>
<name>A0A0A1F927_9BURK</name>
<organism evidence="2 3">
    <name type="scientific">Collimonas arenae</name>
    <dbReference type="NCBI Taxonomy" id="279058"/>
    <lineage>
        <taxon>Bacteria</taxon>
        <taxon>Pseudomonadati</taxon>
        <taxon>Pseudomonadota</taxon>
        <taxon>Betaproteobacteria</taxon>
        <taxon>Burkholderiales</taxon>
        <taxon>Oxalobacteraceae</taxon>
        <taxon>Collimonas</taxon>
    </lineage>
</organism>
<feature type="transmembrane region" description="Helical" evidence="1">
    <location>
        <begin position="149"/>
        <end position="170"/>
    </location>
</feature>
<reference evidence="3" key="1">
    <citation type="journal article" date="2014" name="Soil Biol. Biochem.">
        <title>Structure and function of bacterial communities in ageing soils: Insights from the Mendocino ecological staircase.</title>
        <authorList>
            <person name="Uroz S."/>
            <person name="Tech J.J."/>
            <person name="Sawaya N.A."/>
            <person name="Frey-Klett P."/>
            <person name="Leveau J.H.J."/>
        </authorList>
    </citation>
    <scope>NUCLEOTIDE SEQUENCE [LARGE SCALE GENOMIC DNA]</scope>
    <source>
        <strain evidence="3">Cal35</strain>
    </source>
</reference>
<protein>
    <recommendedName>
        <fullName evidence="4">Transmembrane protein</fullName>
    </recommendedName>
</protein>
<dbReference type="EMBL" id="CP009962">
    <property type="protein sequence ID" value="AIY40245.1"/>
    <property type="molecule type" value="Genomic_DNA"/>
</dbReference>
<gene>
    <name evidence="2" type="ORF">LT85_1087</name>
</gene>
<evidence type="ECO:0000256" key="1">
    <source>
        <dbReference type="SAM" id="Phobius"/>
    </source>
</evidence>
<accession>A0A0A1F927</accession>
<evidence type="ECO:0008006" key="4">
    <source>
        <dbReference type="Google" id="ProtNLM"/>
    </source>
</evidence>
<sequence>MSVELPKIKRIEGRLHKLQASSLNLITNSFVDNSTYRFDIDGQKMRFYTGRWMWNPEPFLAEGDRVELAVLEEPFTRDGEQRIYALRNCEDDCVYVAHFLWKGDSSSYATTRIPPKSEHRYIAWLGVFLLVLASVFFCINAMTKGGSSYWIFLDSLLLGIWLLAAIPLHVMRWRWQAGFPTRRQRIMDAVYDCLGLGSPLAPNKPVQAV</sequence>
<dbReference type="AlphaFoldDB" id="A0A0A1F927"/>
<evidence type="ECO:0000313" key="3">
    <source>
        <dbReference type="Proteomes" id="UP000030302"/>
    </source>
</evidence>
<proteinExistence type="predicted"/>
<dbReference type="Proteomes" id="UP000030302">
    <property type="component" value="Chromosome"/>
</dbReference>
<dbReference type="OrthoDB" id="8665495at2"/>
<dbReference type="RefSeq" id="WP_038486329.1">
    <property type="nucleotide sequence ID" value="NZ_CP009962.1"/>
</dbReference>
<dbReference type="STRING" id="279058.LT85_1087"/>